<dbReference type="InterPro" id="IPR011990">
    <property type="entry name" value="TPR-like_helical_dom_sf"/>
</dbReference>
<dbReference type="SUPFAM" id="SSF48452">
    <property type="entry name" value="TPR-like"/>
    <property type="match status" value="1"/>
</dbReference>
<dbReference type="PANTHER" id="PTHR12558:SF33">
    <property type="entry name" value="BLL7664 PROTEIN"/>
    <property type="match status" value="1"/>
</dbReference>
<organism evidence="2 3">
    <name type="scientific">Sphingomonas corticis</name>
    <dbReference type="NCBI Taxonomy" id="2722791"/>
    <lineage>
        <taxon>Bacteria</taxon>
        <taxon>Pseudomonadati</taxon>
        <taxon>Pseudomonadota</taxon>
        <taxon>Alphaproteobacteria</taxon>
        <taxon>Sphingomonadales</taxon>
        <taxon>Sphingomonadaceae</taxon>
        <taxon>Sphingomonas</taxon>
    </lineage>
</organism>
<dbReference type="Pfam" id="PF13428">
    <property type="entry name" value="TPR_14"/>
    <property type="match status" value="1"/>
</dbReference>
<keyword evidence="3" id="KW-1185">Reference proteome</keyword>
<dbReference type="SMART" id="SM00028">
    <property type="entry name" value="TPR"/>
    <property type="match status" value="4"/>
</dbReference>
<dbReference type="Gene3D" id="1.25.40.10">
    <property type="entry name" value="Tetratricopeptide repeat domain"/>
    <property type="match status" value="3"/>
</dbReference>
<dbReference type="PANTHER" id="PTHR12558">
    <property type="entry name" value="CELL DIVISION CYCLE 16,23,27"/>
    <property type="match status" value="1"/>
</dbReference>
<comment type="caution">
    <text evidence="2">The sequence shown here is derived from an EMBL/GenBank/DDBJ whole genome shotgun (WGS) entry which is preliminary data.</text>
</comment>
<reference evidence="2 3" key="1">
    <citation type="submission" date="2020-03" db="EMBL/GenBank/DDBJ databases">
        <authorList>
            <person name="Wang L."/>
            <person name="He N."/>
            <person name="Li Y."/>
            <person name="Fang Y."/>
            <person name="Zhang F."/>
        </authorList>
    </citation>
    <scope>NUCLEOTIDE SEQUENCE [LARGE SCALE GENOMIC DNA]</scope>
    <source>
        <strain evidence="2 3">36D10-4-7</strain>
    </source>
</reference>
<keyword evidence="1" id="KW-0802">TPR repeat</keyword>
<name>A0ABX1CK84_9SPHN</name>
<evidence type="ECO:0000313" key="3">
    <source>
        <dbReference type="Proteomes" id="UP000732399"/>
    </source>
</evidence>
<evidence type="ECO:0000313" key="2">
    <source>
        <dbReference type="EMBL" id="NJR78313.1"/>
    </source>
</evidence>
<dbReference type="Proteomes" id="UP000732399">
    <property type="component" value="Unassembled WGS sequence"/>
</dbReference>
<feature type="repeat" description="TPR" evidence="1">
    <location>
        <begin position="412"/>
        <end position="445"/>
    </location>
</feature>
<evidence type="ECO:0000256" key="1">
    <source>
        <dbReference type="PROSITE-ProRule" id="PRU00339"/>
    </source>
</evidence>
<dbReference type="PROSITE" id="PS50005">
    <property type="entry name" value="TPR"/>
    <property type="match status" value="1"/>
</dbReference>
<proteinExistence type="predicted"/>
<sequence>MRARAADADGRPAAAAQDYARALAADAASPVVAIRAYREAVRAGDLALADRAAAALGGAAPADAALLAAGQAVRDPATAGAAIDRLAAGQFAIFAPALRAWTGRESATPAATSAGGGDAIARRLLEETRALAQIARGDTDAGLAALHARLGNDQAAQDNRLFAARLLIAQGKAAAARTLLVGEAPAIVALRARVDDRAAGVAPTLASAASHLFARVASDLALGPPSPVSYALLRAALRADPRNDRAAILLAGALARDGATDQAVATLAAIPADSIHAAAAATGRVQILAAAGRDEEALAAARAAGTASAADASRLADLYLRLDRPAEAVPLYRALVERAGAGWAEWLQLGAALELAGDWAAARPALERAVALGPEQPLALNHLGYSLIEHGERAGAAQAMLEKAARLQPDDAAIADSLGWSFYRRGQLARALPLIERAAAADPANAEIAEHLGDVYWSAGRRFEARYAWTAARQMGEGDDAARLATKIADGL</sequence>
<protein>
    <submittedName>
        <fullName evidence="2">Tetratricopeptide repeat protein</fullName>
    </submittedName>
</protein>
<gene>
    <name evidence="2" type="ORF">HBH26_06730</name>
</gene>
<accession>A0ABX1CK84</accession>
<dbReference type="Pfam" id="PF13432">
    <property type="entry name" value="TPR_16"/>
    <property type="match status" value="1"/>
</dbReference>
<dbReference type="InterPro" id="IPR019734">
    <property type="entry name" value="TPR_rpt"/>
</dbReference>
<dbReference type="EMBL" id="JAAVJH010000003">
    <property type="protein sequence ID" value="NJR78313.1"/>
    <property type="molecule type" value="Genomic_DNA"/>
</dbReference>